<sequence>MTSSTTPPHDRRHDRGIVESNRGTGSWDAFGAGAPGPAEDPPTTRLARIEPDAGPGAGAGPAPQRSLQYPQYPQYQHAHPYPAGEPHQALPHPGWAPPPARSSARPHRPARALALLAVAALLGGVAGIGYGYHVQAGEPPTALPPLSQPGLKRPAPLAAGVRQEPLPAAQDHRARTGGDLRKLLVAAPKGTKKPDFLPGEGGWVSAYEFADDYDESDYIFEYLLENGYRRTAQTAWTRGPGHAVIVQLIQFRDEQSAGSADYAEELLTYLPENEDAGDDGTPIPGSGDGRLYVFSEPHVEAGYEPLWQARAIARRGDVVMDIQFLNTSKVSAKDAMDLARKQLERL</sequence>
<comment type="caution">
    <text evidence="3">The sequence shown here is derived from an EMBL/GenBank/DDBJ whole genome shotgun (WGS) entry which is preliminary data.</text>
</comment>
<accession>A0ABW2GDH9</accession>
<gene>
    <name evidence="3" type="ORF">ACFQLX_10855</name>
</gene>
<feature type="region of interest" description="Disordered" evidence="1">
    <location>
        <begin position="1"/>
        <end position="107"/>
    </location>
</feature>
<feature type="transmembrane region" description="Helical" evidence="2">
    <location>
        <begin position="112"/>
        <end position="132"/>
    </location>
</feature>
<organism evidence="3 4">
    <name type="scientific">Streptomyces polyrhachis</name>
    <dbReference type="NCBI Taxonomy" id="1282885"/>
    <lineage>
        <taxon>Bacteria</taxon>
        <taxon>Bacillati</taxon>
        <taxon>Actinomycetota</taxon>
        <taxon>Actinomycetes</taxon>
        <taxon>Kitasatosporales</taxon>
        <taxon>Streptomycetaceae</taxon>
        <taxon>Streptomyces</taxon>
    </lineage>
</organism>
<feature type="compositionally biased region" description="Basic and acidic residues" evidence="1">
    <location>
        <begin position="8"/>
        <end position="17"/>
    </location>
</feature>
<dbReference type="Proteomes" id="UP001596413">
    <property type="component" value="Unassembled WGS sequence"/>
</dbReference>
<keyword evidence="2" id="KW-1133">Transmembrane helix</keyword>
<keyword evidence="4" id="KW-1185">Reference proteome</keyword>
<evidence type="ECO:0000313" key="4">
    <source>
        <dbReference type="Proteomes" id="UP001596413"/>
    </source>
</evidence>
<protein>
    <submittedName>
        <fullName evidence="3">Uncharacterized protein</fullName>
    </submittedName>
</protein>
<name>A0ABW2GDH9_9ACTN</name>
<evidence type="ECO:0000256" key="1">
    <source>
        <dbReference type="SAM" id="MobiDB-lite"/>
    </source>
</evidence>
<dbReference type="RefSeq" id="WP_386414079.1">
    <property type="nucleotide sequence ID" value="NZ_JBHSZO010000014.1"/>
</dbReference>
<keyword evidence="2" id="KW-0472">Membrane</keyword>
<reference evidence="4" key="1">
    <citation type="journal article" date="2019" name="Int. J. Syst. Evol. Microbiol.">
        <title>The Global Catalogue of Microorganisms (GCM) 10K type strain sequencing project: providing services to taxonomists for standard genome sequencing and annotation.</title>
        <authorList>
            <consortium name="The Broad Institute Genomics Platform"/>
            <consortium name="The Broad Institute Genome Sequencing Center for Infectious Disease"/>
            <person name="Wu L."/>
            <person name="Ma J."/>
        </authorList>
    </citation>
    <scope>NUCLEOTIDE SEQUENCE [LARGE SCALE GENOMIC DNA]</scope>
    <source>
        <strain evidence="4">CGMCC 1.13681</strain>
    </source>
</reference>
<evidence type="ECO:0000313" key="3">
    <source>
        <dbReference type="EMBL" id="MFC7218662.1"/>
    </source>
</evidence>
<feature type="compositionally biased region" description="Low complexity" evidence="1">
    <location>
        <begin position="60"/>
        <end position="82"/>
    </location>
</feature>
<proteinExistence type="predicted"/>
<keyword evidence="2" id="KW-0812">Transmembrane</keyword>
<dbReference type="EMBL" id="JBHSZO010000014">
    <property type="protein sequence ID" value="MFC7218662.1"/>
    <property type="molecule type" value="Genomic_DNA"/>
</dbReference>
<evidence type="ECO:0000256" key="2">
    <source>
        <dbReference type="SAM" id="Phobius"/>
    </source>
</evidence>